<sequence length="180" mass="19655">MAVKLKRFVLTAGGGSEVVHRFLDMVIHRVVPRIGGLPGLEISVGVGRGSADHRVFRVERALAMLSDLILRQQGANGVIRQRGDFVDFVRSTETIKEMNKRHPALQGGDMRDQREILRFLDAAGAQHGAPGLADGHDIGMVAEDRQRMGSDSAGGDVQHKRHQLAGQFVQGGDHQQQALR</sequence>
<dbReference type="AlphaFoldDB" id="A0A377ZUX2"/>
<accession>A0A377ZUX2</accession>
<name>A0A377ZUX2_KLEPO</name>
<reference evidence="1 2" key="1">
    <citation type="submission" date="2018-06" db="EMBL/GenBank/DDBJ databases">
        <authorList>
            <consortium name="Pathogen Informatics"/>
            <person name="Doyle S."/>
        </authorList>
    </citation>
    <scope>NUCLEOTIDE SEQUENCE [LARGE SCALE GENOMIC DNA]</scope>
    <source>
        <strain evidence="1 2">NCTC10313</strain>
    </source>
</reference>
<proteinExistence type="predicted"/>
<evidence type="ECO:0000313" key="2">
    <source>
        <dbReference type="Proteomes" id="UP000254487"/>
    </source>
</evidence>
<evidence type="ECO:0000313" key="1">
    <source>
        <dbReference type="EMBL" id="STU83403.1"/>
    </source>
</evidence>
<gene>
    <name evidence="1" type="ORF">NCTC10313_03977</name>
</gene>
<dbReference type="EMBL" id="UGLW01000003">
    <property type="protein sequence ID" value="STU83403.1"/>
    <property type="molecule type" value="Genomic_DNA"/>
</dbReference>
<organism evidence="1 2">
    <name type="scientific">Klebsiella pneumoniae subsp. ozaenae</name>
    <dbReference type="NCBI Taxonomy" id="574"/>
    <lineage>
        <taxon>Bacteria</taxon>
        <taxon>Pseudomonadati</taxon>
        <taxon>Pseudomonadota</taxon>
        <taxon>Gammaproteobacteria</taxon>
        <taxon>Enterobacterales</taxon>
        <taxon>Enterobacteriaceae</taxon>
        <taxon>Klebsiella/Raoultella group</taxon>
        <taxon>Klebsiella</taxon>
        <taxon>Klebsiella pneumoniae complex</taxon>
    </lineage>
</organism>
<protein>
    <submittedName>
        <fullName evidence="1">Uncharacterized protein</fullName>
    </submittedName>
</protein>
<dbReference type="Proteomes" id="UP000254487">
    <property type="component" value="Unassembled WGS sequence"/>
</dbReference>